<proteinExistence type="predicted"/>
<name>A0A107EPX8_9BURK</name>
<organism evidence="1 2">
    <name type="scientific">Burkholderia ubonensis</name>
    <dbReference type="NCBI Taxonomy" id="101571"/>
    <lineage>
        <taxon>Bacteria</taxon>
        <taxon>Pseudomonadati</taxon>
        <taxon>Pseudomonadota</taxon>
        <taxon>Betaproteobacteria</taxon>
        <taxon>Burkholderiales</taxon>
        <taxon>Burkholderiaceae</taxon>
        <taxon>Burkholderia</taxon>
        <taxon>Burkholderia cepacia complex</taxon>
    </lineage>
</organism>
<accession>A0A107EPX8</accession>
<reference evidence="1 2" key="1">
    <citation type="submission" date="2015-11" db="EMBL/GenBank/DDBJ databases">
        <title>Expanding the genomic diversity of Burkholderia species for the development of highly accurate diagnostics.</title>
        <authorList>
            <person name="Sahl J."/>
            <person name="Keim P."/>
            <person name="Wagner D."/>
        </authorList>
    </citation>
    <scope>NUCLEOTIDE SEQUENCE [LARGE SCALE GENOMIC DNA]</scope>
    <source>
        <strain evidence="1 2">MSMB2167WGS</strain>
    </source>
</reference>
<evidence type="ECO:0000313" key="2">
    <source>
        <dbReference type="Proteomes" id="UP000062998"/>
    </source>
</evidence>
<dbReference type="EMBL" id="LPIX01000021">
    <property type="protein sequence ID" value="KWE10378.1"/>
    <property type="molecule type" value="Genomic_DNA"/>
</dbReference>
<protein>
    <submittedName>
        <fullName evidence="1">Uncharacterized protein</fullName>
    </submittedName>
</protein>
<evidence type="ECO:0000313" key="1">
    <source>
        <dbReference type="EMBL" id="KWE10378.1"/>
    </source>
</evidence>
<comment type="caution">
    <text evidence="1">The sequence shown here is derived from an EMBL/GenBank/DDBJ whole genome shotgun (WGS) entry which is preliminary data.</text>
</comment>
<dbReference type="AlphaFoldDB" id="A0A107EPX8"/>
<sequence length="71" mass="8061">MRFLFIGSRFTLHASFPHSVALMQLRFASFAMTSLWRDLHPQEGAHAGRTIKKTRGHAAGFVNNRHIRLSA</sequence>
<gene>
    <name evidence="1" type="ORF">WL73_03550</name>
</gene>
<dbReference type="Proteomes" id="UP000062998">
    <property type="component" value="Unassembled WGS sequence"/>
</dbReference>